<name>A0A9P6Y5J6_9FUNG</name>
<dbReference type="AlphaFoldDB" id="A0A9P6Y5J6"/>
<evidence type="ECO:0000313" key="3">
    <source>
        <dbReference type="Proteomes" id="UP000740926"/>
    </source>
</evidence>
<sequence>MMERLRAKGYLQRRQQDGVYRYQATRLGVAVRGLPVAAPAGQRQRAGRAGSAGRRTPIAPPRGLSHGHHDADPVVGTAGLDQPADRAAGGPGVWGMPRIAVAVGGDPLPPVVAGVAAGRARPVLEPAAAAGLVAGTAGSGDDRHRCGCRHDLPAGPGSLCTAAGRDADACSGRAGSGVVGRRTGCAVGVRCAADGPAHLR</sequence>
<gene>
    <name evidence="2" type="ORF">G6F50_014426</name>
</gene>
<dbReference type="EMBL" id="JAANIU010006868">
    <property type="protein sequence ID" value="KAG1539969.1"/>
    <property type="molecule type" value="Genomic_DNA"/>
</dbReference>
<accession>A0A9P6Y5J6</accession>
<protein>
    <submittedName>
        <fullName evidence="2">Uncharacterized protein</fullName>
    </submittedName>
</protein>
<dbReference type="Proteomes" id="UP000740926">
    <property type="component" value="Unassembled WGS sequence"/>
</dbReference>
<evidence type="ECO:0000313" key="2">
    <source>
        <dbReference type="EMBL" id="KAG1539969.1"/>
    </source>
</evidence>
<organism evidence="2 3">
    <name type="scientific">Rhizopus delemar</name>
    <dbReference type="NCBI Taxonomy" id="936053"/>
    <lineage>
        <taxon>Eukaryota</taxon>
        <taxon>Fungi</taxon>
        <taxon>Fungi incertae sedis</taxon>
        <taxon>Mucoromycota</taxon>
        <taxon>Mucoromycotina</taxon>
        <taxon>Mucoromycetes</taxon>
        <taxon>Mucorales</taxon>
        <taxon>Mucorineae</taxon>
        <taxon>Rhizopodaceae</taxon>
        <taxon>Rhizopus</taxon>
    </lineage>
</organism>
<reference evidence="2 3" key="1">
    <citation type="journal article" date="2020" name="Microb. Genom.">
        <title>Genetic diversity of clinical and environmental Mucorales isolates obtained from an investigation of mucormycosis cases among solid organ transplant recipients.</title>
        <authorList>
            <person name="Nguyen M.H."/>
            <person name="Kaul D."/>
            <person name="Muto C."/>
            <person name="Cheng S.J."/>
            <person name="Richter R.A."/>
            <person name="Bruno V.M."/>
            <person name="Liu G."/>
            <person name="Beyhan S."/>
            <person name="Sundermann A.J."/>
            <person name="Mounaud S."/>
            <person name="Pasculle A.W."/>
            <person name="Nierman W.C."/>
            <person name="Driscoll E."/>
            <person name="Cumbie R."/>
            <person name="Clancy C.J."/>
            <person name="Dupont C.L."/>
        </authorList>
    </citation>
    <scope>NUCLEOTIDE SEQUENCE [LARGE SCALE GENOMIC DNA]</scope>
    <source>
        <strain evidence="2 3">GL24</strain>
    </source>
</reference>
<proteinExistence type="predicted"/>
<feature type="compositionally biased region" description="Low complexity" evidence="1">
    <location>
        <begin position="39"/>
        <end position="55"/>
    </location>
</feature>
<feature type="region of interest" description="Disordered" evidence="1">
    <location>
        <begin position="39"/>
        <end position="74"/>
    </location>
</feature>
<evidence type="ECO:0000256" key="1">
    <source>
        <dbReference type="SAM" id="MobiDB-lite"/>
    </source>
</evidence>
<comment type="caution">
    <text evidence="2">The sequence shown here is derived from an EMBL/GenBank/DDBJ whole genome shotgun (WGS) entry which is preliminary data.</text>
</comment>
<keyword evidence="3" id="KW-1185">Reference proteome</keyword>